<dbReference type="Pfam" id="PF14759">
    <property type="entry name" value="Reductase_C"/>
    <property type="match status" value="1"/>
</dbReference>
<dbReference type="PANTHER" id="PTHR43557:SF2">
    <property type="entry name" value="RIESKE DOMAIN-CONTAINING PROTEIN-RELATED"/>
    <property type="match status" value="1"/>
</dbReference>
<evidence type="ECO:0000256" key="4">
    <source>
        <dbReference type="ARBA" id="ARBA00023002"/>
    </source>
</evidence>
<dbReference type="Pfam" id="PF07992">
    <property type="entry name" value="Pyr_redox_2"/>
    <property type="match status" value="1"/>
</dbReference>
<dbReference type="Gene3D" id="3.50.50.60">
    <property type="entry name" value="FAD/NAD(P)-binding domain"/>
    <property type="match status" value="2"/>
</dbReference>
<keyword evidence="4" id="KW-0560">Oxidoreductase</keyword>
<dbReference type="Proteomes" id="UP000255265">
    <property type="component" value="Unassembled WGS sequence"/>
</dbReference>
<feature type="domain" description="FAD/NAD(P)-binding" evidence="5">
    <location>
        <begin position="6"/>
        <end position="303"/>
    </location>
</feature>
<comment type="cofactor">
    <cofactor evidence="1">
        <name>FAD</name>
        <dbReference type="ChEBI" id="CHEBI:57692"/>
    </cofactor>
</comment>
<dbReference type="Gene3D" id="3.30.390.30">
    <property type="match status" value="1"/>
</dbReference>
<gene>
    <name evidence="7" type="ORF">DFR41_1208</name>
</gene>
<accession>A0A370F2U0</accession>
<dbReference type="GO" id="GO:0016651">
    <property type="term" value="F:oxidoreductase activity, acting on NAD(P)H"/>
    <property type="evidence" value="ECO:0007669"/>
    <property type="project" value="TreeGrafter"/>
</dbReference>
<evidence type="ECO:0000256" key="3">
    <source>
        <dbReference type="ARBA" id="ARBA00022827"/>
    </source>
</evidence>
<dbReference type="InterPro" id="IPR028202">
    <property type="entry name" value="Reductase_C"/>
</dbReference>
<keyword evidence="7" id="KW-0223">Dioxygenase</keyword>
<dbReference type="EMBL" id="QQAV01000020">
    <property type="protein sequence ID" value="RDI16602.1"/>
    <property type="molecule type" value="Genomic_DNA"/>
</dbReference>
<evidence type="ECO:0000313" key="8">
    <source>
        <dbReference type="Proteomes" id="UP000255265"/>
    </source>
</evidence>
<dbReference type="PRINTS" id="PR00368">
    <property type="entry name" value="FADPNR"/>
</dbReference>
<keyword evidence="8" id="KW-1185">Reference proteome</keyword>
<dbReference type="SUPFAM" id="SSF55424">
    <property type="entry name" value="FAD/NAD-linked reductases, dimerisation (C-terminal) domain"/>
    <property type="match status" value="1"/>
</dbReference>
<keyword evidence="2" id="KW-0285">Flavoprotein</keyword>
<sequence>MTAPGVVIVGAGQAAAVAAHALRGHGYRGRITMLGRERHKPYERPPLSKAVLVAPEEPGLDVIAQDAWERVDIDLRSSNEAVALDLSAREVRLADGQVLPYEICLIATGGEARTLASAPPGRSHVHYVRTIDDARRLRAALQGKPRIAILGGGFLGLEIASSAMAAGSAVTVIERATSLLDRFLPPEASAWLESGLQQAGARLMLGAALERIDILPEDRMRLSTDVGELEADEIVVAIGLTPNDALARDAGLEVAAGGGVLVDAHCRTSNEHVFACGDCTSQQRPGYETPTRLESWQNANEQARTAAAAMVGATAPAPAVPWFWTDQGRHNIQMLGLPAPGLEYVRRGDPATGKVLWIGHRGGVPLHGVAIDAGADLRAIRPLFEQGKPVLLDEFQQDATDLRAWAKQMRGGVRSTVQPPLKA</sequence>
<comment type="caution">
    <text evidence="7">The sequence shown here is derived from an EMBL/GenBank/DDBJ whole genome shotgun (WGS) entry which is preliminary data.</text>
</comment>
<name>A0A370F2U0_9BURK</name>
<dbReference type="OrthoDB" id="9769238at2"/>
<dbReference type="RefSeq" id="WP_114804988.1">
    <property type="nucleotide sequence ID" value="NZ_QQAV01000020.1"/>
</dbReference>
<evidence type="ECO:0000313" key="7">
    <source>
        <dbReference type="EMBL" id="RDI16602.1"/>
    </source>
</evidence>
<evidence type="ECO:0000256" key="1">
    <source>
        <dbReference type="ARBA" id="ARBA00001974"/>
    </source>
</evidence>
<dbReference type="PANTHER" id="PTHR43557">
    <property type="entry name" value="APOPTOSIS-INDUCING FACTOR 1"/>
    <property type="match status" value="1"/>
</dbReference>
<dbReference type="InterPro" id="IPR023753">
    <property type="entry name" value="FAD/NAD-binding_dom"/>
</dbReference>
<dbReference type="GO" id="GO:0005737">
    <property type="term" value="C:cytoplasm"/>
    <property type="evidence" value="ECO:0007669"/>
    <property type="project" value="TreeGrafter"/>
</dbReference>
<dbReference type="PRINTS" id="PR00411">
    <property type="entry name" value="PNDRDTASEI"/>
</dbReference>
<evidence type="ECO:0000259" key="6">
    <source>
        <dbReference type="Pfam" id="PF14759"/>
    </source>
</evidence>
<dbReference type="AlphaFoldDB" id="A0A370F2U0"/>
<reference evidence="7 8" key="1">
    <citation type="submission" date="2018-07" db="EMBL/GenBank/DDBJ databases">
        <title>Genomic Encyclopedia of Type Strains, Phase IV (KMG-IV): sequencing the most valuable type-strain genomes for metagenomic binning, comparative biology and taxonomic classification.</title>
        <authorList>
            <person name="Goeker M."/>
        </authorList>
    </citation>
    <scope>NUCLEOTIDE SEQUENCE [LARGE SCALE GENOMIC DNA]</scope>
    <source>
        <strain evidence="7 8">DSM 21352</strain>
    </source>
</reference>
<keyword evidence="3" id="KW-0274">FAD</keyword>
<dbReference type="SUPFAM" id="SSF51905">
    <property type="entry name" value="FAD/NAD(P)-binding domain"/>
    <property type="match status" value="2"/>
</dbReference>
<feature type="domain" description="Reductase C-terminal" evidence="6">
    <location>
        <begin position="322"/>
        <end position="404"/>
    </location>
</feature>
<dbReference type="GO" id="GO:0051213">
    <property type="term" value="F:dioxygenase activity"/>
    <property type="evidence" value="ECO:0007669"/>
    <property type="project" value="UniProtKB-KW"/>
</dbReference>
<dbReference type="InterPro" id="IPR036188">
    <property type="entry name" value="FAD/NAD-bd_sf"/>
</dbReference>
<proteinExistence type="predicted"/>
<evidence type="ECO:0000256" key="2">
    <source>
        <dbReference type="ARBA" id="ARBA00022630"/>
    </source>
</evidence>
<dbReference type="InterPro" id="IPR050446">
    <property type="entry name" value="FAD-oxidoreductase/Apoptosis"/>
</dbReference>
<organism evidence="7 8">
    <name type="scientific">Pseudacidovorax intermedius</name>
    <dbReference type="NCBI Taxonomy" id="433924"/>
    <lineage>
        <taxon>Bacteria</taxon>
        <taxon>Pseudomonadati</taxon>
        <taxon>Pseudomonadota</taxon>
        <taxon>Betaproteobacteria</taxon>
        <taxon>Burkholderiales</taxon>
        <taxon>Comamonadaceae</taxon>
        <taxon>Pseudacidovorax</taxon>
    </lineage>
</organism>
<evidence type="ECO:0000259" key="5">
    <source>
        <dbReference type="Pfam" id="PF07992"/>
    </source>
</evidence>
<dbReference type="InterPro" id="IPR016156">
    <property type="entry name" value="FAD/NAD-linked_Rdtase_dimer_sf"/>
</dbReference>
<protein>
    <submittedName>
        <fullName evidence="7">3-phenylpropionate/trans-cinnamate dioxygenase ferredoxin reductase subunit</fullName>
    </submittedName>
</protein>